<dbReference type="EMBL" id="MN740542">
    <property type="protein sequence ID" value="QHU32824.1"/>
    <property type="molecule type" value="Genomic_DNA"/>
</dbReference>
<sequence length="135" mass="15670">MLLRSGKIIDSSLPVDTFASTLIKNKKMKFIVRNFKKLLLRALDDKQPISKRIRNIYNVLDFALNNLFTLCKDVSYRQLLQVLYLKAHDIIIQIYNIGDNVDMRKLNSKDHVIMKKIVEISNILICGLQGMFQSI</sequence>
<name>A0A6C0LTE2_9ZZZZ</name>
<evidence type="ECO:0000313" key="1">
    <source>
        <dbReference type="EMBL" id="QHU32824.1"/>
    </source>
</evidence>
<dbReference type="AlphaFoldDB" id="A0A6C0LTE2"/>
<protein>
    <submittedName>
        <fullName evidence="1">Uncharacterized protein</fullName>
    </submittedName>
</protein>
<organism evidence="1">
    <name type="scientific">viral metagenome</name>
    <dbReference type="NCBI Taxonomy" id="1070528"/>
    <lineage>
        <taxon>unclassified sequences</taxon>
        <taxon>metagenomes</taxon>
        <taxon>organismal metagenomes</taxon>
    </lineage>
</organism>
<reference evidence="1" key="1">
    <citation type="journal article" date="2020" name="Nature">
        <title>Giant virus diversity and host interactions through global metagenomics.</title>
        <authorList>
            <person name="Schulz F."/>
            <person name="Roux S."/>
            <person name="Paez-Espino D."/>
            <person name="Jungbluth S."/>
            <person name="Walsh D.A."/>
            <person name="Denef V.J."/>
            <person name="McMahon K.D."/>
            <person name="Konstantinidis K.T."/>
            <person name="Eloe-Fadrosh E.A."/>
            <person name="Kyrpides N.C."/>
            <person name="Woyke T."/>
        </authorList>
    </citation>
    <scope>NUCLEOTIDE SEQUENCE</scope>
    <source>
        <strain evidence="1">GVMAG-M-3300027969-2</strain>
    </source>
</reference>
<accession>A0A6C0LTE2</accession>
<proteinExistence type="predicted"/>